<dbReference type="EMBL" id="BSOB01000005">
    <property type="protein sequence ID" value="GLQ91690.1"/>
    <property type="molecule type" value="Genomic_DNA"/>
</dbReference>
<evidence type="ECO:0000313" key="2">
    <source>
        <dbReference type="Proteomes" id="UP001156670"/>
    </source>
</evidence>
<gene>
    <name evidence="1" type="ORF">GCM10007901_06400</name>
</gene>
<accession>A0ABQ5XJ19</accession>
<protein>
    <submittedName>
        <fullName evidence="1">Uncharacterized protein</fullName>
    </submittedName>
</protein>
<name>A0ABQ5XJ19_9GAMM</name>
<comment type="caution">
    <text evidence="1">The sequence shown here is derived from an EMBL/GenBank/DDBJ whole genome shotgun (WGS) entry which is preliminary data.</text>
</comment>
<proteinExistence type="predicted"/>
<reference evidence="2" key="1">
    <citation type="journal article" date="2019" name="Int. J. Syst. Evol. Microbiol.">
        <title>The Global Catalogue of Microorganisms (GCM) 10K type strain sequencing project: providing services to taxonomists for standard genome sequencing and annotation.</title>
        <authorList>
            <consortium name="The Broad Institute Genomics Platform"/>
            <consortium name="The Broad Institute Genome Sequencing Center for Infectious Disease"/>
            <person name="Wu L."/>
            <person name="Ma J."/>
        </authorList>
    </citation>
    <scope>NUCLEOTIDE SEQUENCE [LARGE SCALE GENOMIC DNA]</scope>
    <source>
        <strain evidence="2">NBRC 111980</strain>
    </source>
</reference>
<keyword evidence="2" id="KW-1185">Reference proteome</keyword>
<dbReference type="Proteomes" id="UP001156670">
    <property type="component" value="Unassembled WGS sequence"/>
</dbReference>
<organism evidence="1 2">
    <name type="scientific">Dyella acidisoli</name>
    <dbReference type="NCBI Taxonomy" id="1867834"/>
    <lineage>
        <taxon>Bacteria</taxon>
        <taxon>Pseudomonadati</taxon>
        <taxon>Pseudomonadota</taxon>
        <taxon>Gammaproteobacteria</taxon>
        <taxon>Lysobacterales</taxon>
        <taxon>Rhodanobacteraceae</taxon>
        <taxon>Dyella</taxon>
    </lineage>
</organism>
<sequence length="69" mass="7871">MPIYEQSYNIRAHCMLAARVARALGCTELIQSLVAEARSAHAEIMAFVHANSRVRKHRRRLRLAARKSI</sequence>
<evidence type="ECO:0000313" key="1">
    <source>
        <dbReference type="EMBL" id="GLQ91690.1"/>
    </source>
</evidence>